<dbReference type="InterPro" id="IPR050791">
    <property type="entry name" value="Aldo-Keto_reductase"/>
</dbReference>
<dbReference type="OrthoDB" id="9803483at2"/>
<evidence type="ECO:0000313" key="3">
    <source>
        <dbReference type="EMBL" id="RDD67188.1"/>
    </source>
</evidence>
<reference evidence="3 4" key="1">
    <citation type="submission" date="2018-07" db="EMBL/GenBank/DDBJ databases">
        <title>Thalassococcus profundi sp. nov., a marine bacterium isolated from deep seawater of Okinawa Trough.</title>
        <authorList>
            <person name="Yu M."/>
        </authorList>
    </citation>
    <scope>NUCLEOTIDE SEQUENCE [LARGE SCALE GENOMIC DNA]</scope>
    <source>
        <strain evidence="3 4">WRAS1</strain>
    </source>
</reference>
<accession>A0A369TPI6</accession>
<dbReference type="EMBL" id="QPMK01000003">
    <property type="protein sequence ID" value="RDD67188.1"/>
    <property type="molecule type" value="Genomic_DNA"/>
</dbReference>
<proteinExistence type="predicted"/>
<evidence type="ECO:0000259" key="2">
    <source>
        <dbReference type="Pfam" id="PF00248"/>
    </source>
</evidence>
<dbReference type="AlphaFoldDB" id="A0A369TPI6"/>
<keyword evidence="4" id="KW-1185">Reference proteome</keyword>
<dbReference type="Pfam" id="PF00248">
    <property type="entry name" value="Aldo_ket_red"/>
    <property type="match status" value="1"/>
</dbReference>
<gene>
    <name evidence="3" type="ORF">DU478_05475</name>
</gene>
<name>A0A369TPI6_9RHOB</name>
<evidence type="ECO:0000313" key="4">
    <source>
        <dbReference type="Proteomes" id="UP000253977"/>
    </source>
</evidence>
<dbReference type="InterPro" id="IPR036812">
    <property type="entry name" value="NAD(P)_OxRdtase_dom_sf"/>
</dbReference>
<organism evidence="3 4">
    <name type="scientific">Thalassococcus profundi</name>
    <dbReference type="NCBI Taxonomy" id="2282382"/>
    <lineage>
        <taxon>Bacteria</taxon>
        <taxon>Pseudomonadati</taxon>
        <taxon>Pseudomonadota</taxon>
        <taxon>Alphaproteobacteria</taxon>
        <taxon>Rhodobacterales</taxon>
        <taxon>Roseobacteraceae</taxon>
        <taxon>Thalassococcus</taxon>
    </lineage>
</organism>
<dbReference type="InterPro" id="IPR023210">
    <property type="entry name" value="NADP_OxRdtase_dom"/>
</dbReference>
<feature type="domain" description="NADP-dependent oxidoreductase" evidence="2">
    <location>
        <begin position="26"/>
        <end position="290"/>
    </location>
</feature>
<protein>
    <submittedName>
        <fullName evidence="3">Aldo/keto reductase</fullName>
    </submittedName>
</protein>
<dbReference type="GO" id="GO:0016491">
    <property type="term" value="F:oxidoreductase activity"/>
    <property type="evidence" value="ECO:0007669"/>
    <property type="project" value="UniProtKB-KW"/>
</dbReference>
<evidence type="ECO:0000256" key="1">
    <source>
        <dbReference type="ARBA" id="ARBA00023002"/>
    </source>
</evidence>
<dbReference type="GO" id="GO:0005737">
    <property type="term" value="C:cytoplasm"/>
    <property type="evidence" value="ECO:0007669"/>
    <property type="project" value="TreeGrafter"/>
</dbReference>
<dbReference type="Gene3D" id="3.20.20.100">
    <property type="entry name" value="NADP-dependent oxidoreductase domain"/>
    <property type="match status" value="1"/>
</dbReference>
<dbReference type="PANTHER" id="PTHR43625">
    <property type="entry name" value="AFLATOXIN B1 ALDEHYDE REDUCTASE"/>
    <property type="match status" value="1"/>
</dbReference>
<keyword evidence="1" id="KW-0560">Oxidoreductase</keyword>
<dbReference type="PANTHER" id="PTHR43625:SF40">
    <property type="entry name" value="ALDO-KETO REDUCTASE YAKC [NADP(+)]"/>
    <property type="match status" value="1"/>
</dbReference>
<comment type="caution">
    <text evidence="3">The sequence shown here is derived from an EMBL/GenBank/DDBJ whole genome shotgun (WGS) entry which is preliminary data.</text>
</comment>
<dbReference type="Proteomes" id="UP000253977">
    <property type="component" value="Unassembled WGS sequence"/>
</dbReference>
<sequence length="291" mass="31662">MRFSGSIENRAAKEKAIDLAGESRTGLGCMALTGIYGEVERKQAIGTLHTALDYGVTLFDTAPLYGSGANEELLGDVIGSRGGTTIVTKFGLYANAQGELFRDSRPETIRSSVESSLKRLKRDRIDLLLQHRTDSRVRVDEVRVCINDLISEGKVGAFGLSCVTSNDILFWSRDGGLDAVQNELSLNTGSKRREIAIAEEESAIYMAFSPLARGILTGSRASQQGDIRMSMNGFPALRDSFRLQAEKHRATIDLEGGSHARQAIDWVLAQGSNVVAIPGCRTPNHVAEIFR</sequence>
<dbReference type="SUPFAM" id="SSF51430">
    <property type="entry name" value="NAD(P)-linked oxidoreductase"/>
    <property type="match status" value="1"/>
</dbReference>
<dbReference type="RefSeq" id="WP_114509936.1">
    <property type="nucleotide sequence ID" value="NZ_QPMK01000003.1"/>
</dbReference>